<organism evidence="2 3">
    <name type="scientific">Reticulibacter mediterranei</name>
    <dbReference type="NCBI Taxonomy" id="2778369"/>
    <lineage>
        <taxon>Bacteria</taxon>
        <taxon>Bacillati</taxon>
        <taxon>Chloroflexota</taxon>
        <taxon>Ktedonobacteria</taxon>
        <taxon>Ktedonobacterales</taxon>
        <taxon>Reticulibacteraceae</taxon>
        <taxon>Reticulibacter</taxon>
    </lineage>
</organism>
<evidence type="ECO:0000256" key="1">
    <source>
        <dbReference type="SAM" id="Phobius"/>
    </source>
</evidence>
<dbReference type="AlphaFoldDB" id="A0A8J3IDV4"/>
<keyword evidence="1" id="KW-0472">Membrane</keyword>
<reference evidence="2" key="1">
    <citation type="submission" date="2020-10" db="EMBL/GenBank/DDBJ databases">
        <title>Taxonomic study of unclassified bacteria belonging to the class Ktedonobacteria.</title>
        <authorList>
            <person name="Yabe S."/>
            <person name="Wang C.M."/>
            <person name="Zheng Y."/>
            <person name="Sakai Y."/>
            <person name="Cavaletti L."/>
            <person name="Monciardini P."/>
            <person name="Donadio S."/>
        </authorList>
    </citation>
    <scope>NUCLEOTIDE SEQUENCE</scope>
    <source>
        <strain evidence="2">ID150040</strain>
    </source>
</reference>
<keyword evidence="1" id="KW-0812">Transmembrane</keyword>
<gene>
    <name evidence="2" type="ORF">KSF_017760</name>
</gene>
<comment type="caution">
    <text evidence="2">The sequence shown here is derived from an EMBL/GenBank/DDBJ whole genome shotgun (WGS) entry which is preliminary data.</text>
</comment>
<accession>A0A8J3IDV4</accession>
<protein>
    <submittedName>
        <fullName evidence="2">Uncharacterized protein</fullName>
    </submittedName>
</protein>
<keyword evidence="1" id="KW-1133">Transmembrane helix</keyword>
<dbReference type="RefSeq" id="WP_220202604.1">
    <property type="nucleotide sequence ID" value="NZ_BNJK01000001.1"/>
</dbReference>
<feature type="transmembrane region" description="Helical" evidence="1">
    <location>
        <begin position="12"/>
        <end position="34"/>
    </location>
</feature>
<evidence type="ECO:0000313" key="3">
    <source>
        <dbReference type="Proteomes" id="UP000597444"/>
    </source>
</evidence>
<proteinExistence type="predicted"/>
<evidence type="ECO:0000313" key="2">
    <source>
        <dbReference type="EMBL" id="GHO91728.1"/>
    </source>
</evidence>
<dbReference type="Proteomes" id="UP000597444">
    <property type="component" value="Unassembled WGS sequence"/>
</dbReference>
<keyword evidence="3" id="KW-1185">Reference proteome</keyword>
<dbReference type="EMBL" id="BNJK01000001">
    <property type="protein sequence ID" value="GHO91728.1"/>
    <property type="molecule type" value="Genomic_DNA"/>
</dbReference>
<sequence>MAKKRQSSHFRSGTAVVGGLLLLIGFLWLSWIFLSHRSPASLSPTQLLPGLIATPTPSLQFAPLLAQGITLRATDQKPALSRQQAVEIANRLEPDAASRAKGTDTRYALLSYPMTKTPVIHPDWNNVAVWMVLYQQIPQESGDTSFDPKSPSQSYHDLYVFLDANSGQELFSLWA</sequence>
<name>A0A8J3IDV4_9CHLR</name>